<dbReference type="RefSeq" id="WP_309489163.1">
    <property type="nucleotide sequence ID" value="NZ_JAENIG010000003.1"/>
</dbReference>
<sequence length="235" mass="27042">MKPFINVHWKNLLVVNYRVDPAALGLLEDELPVGTELDGFHGEHYVSVVAFQFQKTRILGIPMPFYRDFAEINLRFYVRRKVDGAWRRGVVFVKEIVPCRLPAMVANKIFKENFHIRALTCGSDDKTLNYQWIDGGELQQLEIDRNTQLETPAPGSLTEHIIDHYWAYKKINDTTTGEFQVTHRAWQTHPCPAARIDLNIAQVYGQQWANALTPVSTFYADGSQVQVTKPKKLRN</sequence>
<dbReference type="AlphaFoldDB" id="A0AAE2SDY4"/>
<gene>
    <name evidence="1" type="ORF">JIN83_06270</name>
</gene>
<comment type="caution">
    <text evidence="1">The sequence shown here is derived from an EMBL/GenBank/DDBJ whole genome shotgun (WGS) entry which is preliminary data.</text>
</comment>
<dbReference type="InterPro" id="IPR018644">
    <property type="entry name" value="DUF2071"/>
</dbReference>
<evidence type="ECO:0000313" key="2">
    <source>
        <dbReference type="Proteomes" id="UP000634206"/>
    </source>
</evidence>
<dbReference type="Proteomes" id="UP000634206">
    <property type="component" value="Unassembled WGS sequence"/>
</dbReference>
<protein>
    <submittedName>
        <fullName evidence="1">DUF2071 domain-containing protein</fullName>
    </submittedName>
</protein>
<proteinExistence type="predicted"/>
<name>A0AAE2SDY4_9BACT</name>
<organism evidence="1 2">
    <name type="scientific">Oceaniferula flava</name>
    <dbReference type="NCBI Taxonomy" id="2800421"/>
    <lineage>
        <taxon>Bacteria</taxon>
        <taxon>Pseudomonadati</taxon>
        <taxon>Verrucomicrobiota</taxon>
        <taxon>Verrucomicrobiia</taxon>
        <taxon>Verrucomicrobiales</taxon>
        <taxon>Verrucomicrobiaceae</taxon>
        <taxon>Oceaniferula</taxon>
    </lineage>
</organism>
<dbReference type="Pfam" id="PF09844">
    <property type="entry name" value="DUF2071"/>
    <property type="match status" value="1"/>
</dbReference>
<dbReference type="PANTHER" id="PTHR39186:SF1">
    <property type="entry name" value="DUF2071 DOMAIN-CONTAINING PROTEIN"/>
    <property type="match status" value="1"/>
</dbReference>
<dbReference type="PANTHER" id="PTHR39186">
    <property type="entry name" value="DUF2071 FAMILY PROTEIN"/>
    <property type="match status" value="1"/>
</dbReference>
<dbReference type="EMBL" id="JAENIG010000003">
    <property type="protein sequence ID" value="MBK1854556.1"/>
    <property type="molecule type" value="Genomic_DNA"/>
</dbReference>
<accession>A0AAE2SDY4</accession>
<evidence type="ECO:0000313" key="1">
    <source>
        <dbReference type="EMBL" id="MBK1854556.1"/>
    </source>
</evidence>
<reference evidence="1" key="1">
    <citation type="submission" date="2021-01" db="EMBL/GenBank/DDBJ databases">
        <title>Modified the classification status of verrucomicrobia.</title>
        <authorList>
            <person name="Feng X."/>
        </authorList>
    </citation>
    <scope>NUCLEOTIDE SEQUENCE</scope>
    <source>
        <strain evidence="1">5K15</strain>
    </source>
</reference>
<keyword evidence="2" id="KW-1185">Reference proteome</keyword>